<feature type="transmembrane region" description="Helical" evidence="1">
    <location>
        <begin position="374"/>
        <end position="395"/>
    </location>
</feature>
<organism evidence="2 3">
    <name type="scientific">Nannocystis bainbridge</name>
    <dbReference type="NCBI Taxonomy" id="2995303"/>
    <lineage>
        <taxon>Bacteria</taxon>
        <taxon>Pseudomonadati</taxon>
        <taxon>Myxococcota</taxon>
        <taxon>Polyangia</taxon>
        <taxon>Nannocystales</taxon>
        <taxon>Nannocystaceae</taxon>
        <taxon>Nannocystis</taxon>
    </lineage>
</organism>
<comment type="caution">
    <text evidence="2">The sequence shown here is derived from an EMBL/GenBank/DDBJ whole genome shotgun (WGS) entry which is preliminary data.</text>
</comment>
<keyword evidence="1" id="KW-0812">Transmembrane</keyword>
<proteinExistence type="predicted"/>
<reference evidence="2 3" key="1">
    <citation type="submission" date="2022-11" db="EMBL/GenBank/DDBJ databases">
        <title>Minimal conservation of predation-associated metabolite biosynthetic gene clusters underscores biosynthetic potential of Myxococcota including descriptions for ten novel species: Archangium lansinium sp. nov., Myxococcus landrumus sp. nov., Nannocystis bai.</title>
        <authorList>
            <person name="Ahearne A."/>
            <person name="Stevens C."/>
            <person name="Dowd S."/>
        </authorList>
    </citation>
    <scope>NUCLEOTIDE SEQUENCE [LARGE SCALE GENOMIC DNA]</scope>
    <source>
        <strain evidence="2 3">BB15-2</strain>
    </source>
</reference>
<sequence length="400" mass="42800">MSEATDPADDFPPADAPRRRRSPIIDVAVVALGGYMLFWMFGDVRYFLQGSEPRDLGDAAALVAKGVDPGLDDTFVVLRGTPDVQHAARLRIEPKSGQAGRTIGYLRLIEGGGSLFAAIPRTTEAAPQQFEGVFEGRMRRLSESPNFAAIQQHFDGERIVEGRDATPAALLEALGKRQGDGITVVDTDGQSITLGTKATVTIVVEQPDVQAQLGRSSFDSPAAAEAAVAALGFPYYAPPEQSSARFYNFYVRLPAGERESAQAKLSAAAVIPADAKPADPSVGAAILPWITSYPVPASDITGDGGKFGFVPGDNAKPGFDLQDGKLVPRPLQAGRLVLDPGDVKAVRLERPVTVDPQGYVIDVGVRPRDRWLEVVMWCLVLIVVGWNVTSLVAGWRARRA</sequence>
<keyword evidence="1" id="KW-0472">Membrane</keyword>
<keyword evidence="3" id="KW-1185">Reference proteome</keyword>
<evidence type="ECO:0000313" key="2">
    <source>
        <dbReference type="EMBL" id="MDC0718244.1"/>
    </source>
</evidence>
<dbReference type="Proteomes" id="UP001221686">
    <property type="component" value="Unassembled WGS sequence"/>
</dbReference>
<evidence type="ECO:0000256" key="1">
    <source>
        <dbReference type="SAM" id="Phobius"/>
    </source>
</evidence>
<dbReference type="EMBL" id="JAQNDL010000001">
    <property type="protein sequence ID" value="MDC0718244.1"/>
    <property type="molecule type" value="Genomic_DNA"/>
</dbReference>
<gene>
    <name evidence="2" type="ORF">POL25_15150</name>
</gene>
<name>A0ABT5DX87_9BACT</name>
<accession>A0ABT5DX87</accession>
<feature type="transmembrane region" description="Helical" evidence="1">
    <location>
        <begin position="24"/>
        <end position="42"/>
    </location>
</feature>
<keyword evidence="1" id="KW-1133">Transmembrane helix</keyword>
<protein>
    <submittedName>
        <fullName evidence="2">Uncharacterized protein</fullName>
    </submittedName>
</protein>
<evidence type="ECO:0000313" key="3">
    <source>
        <dbReference type="Proteomes" id="UP001221686"/>
    </source>
</evidence>